<dbReference type="InterPro" id="IPR019775">
    <property type="entry name" value="WD40_repeat_CS"/>
</dbReference>
<evidence type="ECO:0000256" key="1">
    <source>
        <dbReference type="ARBA" id="ARBA00022574"/>
    </source>
</evidence>
<dbReference type="AlphaFoldDB" id="A0A1D8NH55"/>
<evidence type="ECO:0000256" key="8">
    <source>
        <dbReference type="RuleBase" id="RU369036"/>
    </source>
</evidence>
<dbReference type="CDD" id="cd00200">
    <property type="entry name" value="WD40"/>
    <property type="match status" value="1"/>
</dbReference>
<name>A0A1D8NH55_YARLL</name>
<keyword evidence="3 8" id="KW-0677">Repeat</keyword>
<dbReference type="KEGG" id="yli:2912209"/>
<comment type="subcellular location">
    <subcellularLocation>
        <location evidence="8">Nucleus</location>
    </subcellularLocation>
</comment>
<evidence type="ECO:0000256" key="9">
    <source>
        <dbReference type="SAM" id="MobiDB-lite"/>
    </source>
</evidence>
<feature type="compositionally biased region" description="Polar residues" evidence="9">
    <location>
        <begin position="83"/>
        <end position="107"/>
    </location>
</feature>
<comment type="subunit">
    <text evidence="8">Associated with the spliceosome.</text>
</comment>
<evidence type="ECO:0000256" key="7">
    <source>
        <dbReference type="PROSITE-ProRule" id="PRU00221"/>
    </source>
</evidence>
<dbReference type="GO" id="GO:0071011">
    <property type="term" value="C:precatalytic spliceosome"/>
    <property type="evidence" value="ECO:0007669"/>
    <property type="project" value="TreeGrafter"/>
</dbReference>
<dbReference type="PROSITE" id="PS00678">
    <property type="entry name" value="WD_REPEATS_1"/>
    <property type="match status" value="2"/>
</dbReference>
<dbReference type="SMR" id="A0A1D8NH55"/>
<evidence type="ECO:0000313" key="13">
    <source>
        <dbReference type="Proteomes" id="UP000256601"/>
    </source>
</evidence>
<dbReference type="GO" id="GO:0000974">
    <property type="term" value="C:Prp19 complex"/>
    <property type="evidence" value="ECO:0007669"/>
    <property type="project" value="TreeGrafter"/>
</dbReference>
<dbReference type="Proteomes" id="UP000182444">
    <property type="component" value="Chromosome 1E"/>
</dbReference>
<dbReference type="Pfam" id="PF00400">
    <property type="entry name" value="WD40"/>
    <property type="match status" value="5"/>
</dbReference>
<protein>
    <recommendedName>
        <fullName evidence="6 8">Pre-mRNA-splicing factor PRP46</fullName>
    </recommendedName>
    <alternativeName>
        <fullName evidence="8">Pre-mRNA-processing protein 46</fullName>
    </alternativeName>
</protein>
<dbReference type="PROSITE" id="PS50082">
    <property type="entry name" value="WD_REPEATS_2"/>
    <property type="match status" value="4"/>
</dbReference>
<dbReference type="EMBL" id="CP017557">
    <property type="protein sequence ID" value="AOW04957.1"/>
    <property type="molecule type" value="Genomic_DNA"/>
</dbReference>
<feature type="repeat" description="WD" evidence="7">
    <location>
        <begin position="212"/>
        <end position="253"/>
    </location>
</feature>
<dbReference type="InterPro" id="IPR036322">
    <property type="entry name" value="WD40_repeat_dom_sf"/>
</dbReference>
<evidence type="ECO:0000313" key="12">
    <source>
        <dbReference type="Proteomes" id="UP000182444"/>
    </source>
</evidence>
<sequence>MPVAKDLFPEYGTLATGENEPSRNIRRAQKLREFQNLELPPYLAKQVAAKMAEKGLAVEATGGVAVQRIAGGSQSGQKALMGASSSALTKHTPSASQPTTHDSLTNLGANLTQSKPAWHAPWEIYRVITGHQGWVRSVCVEPENQWFATGSADKTIKIWDLATGKLRLTLTGHIMGVRALGVSPRHPYMFSGGEDKMVKCWDLETNKVVRHYHGHLSAVYSLDIHPTLDVLVSAGRDAVARVWDIRTRDPVVVLSGHKSTINRVKFQASEPQVITASADETVRLWNLQAGKTMTTLTHHKKSVRGLTLHPEEFTFSTASANSSKQWKCPEGDLVLNYDDQNAIINTLSVNQDNVMFSGGDNGSIGFYDWKTGHMFQSTQSIPIPGSIESENGIFDSSFDKTGLRLITCEADKSIKMWREKPNATAESDPGLEWKPKIYQTY</sequence>
<dbReference type="PROSITE" id="PS50294">
    <property type="entry name" value="WD_REPEATS_REGION"/>
    <property type="match status" value="4"/>
</dbReference>
<evidence type="ECO:0000313" key="10">
    <source>
        <dbReference type="EMBL" id="AOW04957.1"/>
    </source>
</evidence>
<feature type="repeat" description="WD" evidence="7">
    <location>
        <begin position="254"/>
        <end position="295"/>
    </location>
</feature>
<dbReference type="OMA" id="FAMCFDQ"/>
<keyword evidence="4 8" id="KW-0508">mRNA splicing</keyword>
<feature type="region of interest" description="Disordered" evidence="9">
    <location>
        <begin position="1"/>
        <end position="22"/>
    </location>
</feature>
<dbReference type="PANTHER" id="PTHR19923">
    <property type="entry name" value="WD40 REPEAT PROTEINPRL1/PRL2-RELATED"/>
    <property type="match status" value="1"/>
</dbReference>
<evidence type="ECO:0000313" key="11">
    <source>
        <dbReference type="EMBL" id="RDW25096.1"/>
    </source>
</evidence>
<gene>
    <name evidence="11" type="ORF">B0I71DRAFT_133248</name>
    <name evidence="10" type="ORF">YALI1_E05664g</name>
</gene>
<dbReference type="PRINTS" id="PR00320">
    <property type="entry name" value="GPROTEINBRPT"/>
</dbReference>
<dbReference type="InterPro" id="IPR045241">
    <property type="entry name" value="Prp46/PLRG1-like"/>
</dbReference>
<dbReference type="InterPro" id="IPR020472">
    <property type="entry name" value="WD40_PAC1"/>
</dbReference>
<dbReference type="GO" id="GO:0000398">
    <property type="term" value="P:mRNA splicing, via spliceosome"/>
    <property type="evidence" value="ECO:0007669"/>
    <property type="project" value="UniProtKB-UniRule"/>
</dbReference>
<keyword evidence="1 7" id="KW-0853">WD repeat</keyword>
<dbReference type="SUPFAM" id="SSF50978">
    <property type="entry name" value="WD40 repeat-like"/>
    <property type="match status" value="1"/>
</dbReference>
<dbReference type="InterPro" id="IPR015943">
    <property type="entry name" value="WD40/YVTN_repeat-like_dom_sf"/>
</dbReference>
<dbReference type="SMART" id="SM00320">
    <property type="entry name" value="WD40"/>
    <property type="match status" value="7"/>
</dbReference>
<dbReference type="GeneID" id="2912209"/>
<feature type="repeat" description="WD" evidence="7">
    <location>
        <begin position="128"/>
        <end position="169"/>
    </location>
</feature>
<keyword evidence="2 8" id="KW-0747">Spliceosome</keyword>
<comment type="function">
    <text evidence="8">Involved in pre-mRNA splicing and required for cell cycle progression at G2/M.</text>
</comment>
<feature type="repeat" description="WD" evidence="7">
    <location>
        <begin position="170"/>
        <end position="211"/>
    </location>
</feature>
<feature type="region of interest" description="Disordered" evidence="9">
    <location>
        <begin position="81"/>
        <end position="107"/>
    </location>
</feature>
<dbReference type="GO" id="GO:0071013">
    <property type="term" value="C:catalytic step 2 spliceosome"/>
    <property type="evidence" value="ECO:0007669"/>
    <property type="project" value="TreeGrafter"/>
</dbReference>
<dbReference type="VEuPathDB" id="FungiDB:YALI0_E04697g"/>
<evidence type="ECO:0000256" key="5">
    <source>
        <dbReference type="ARBA" id="ARBA00025726"/>
    </source>
</evidence>
<dbReference type="eggNOG" id="KOG0285">
    <property type="taxonomic scope" value="Eukaryota"/>
</dbReference>
<dbReference type="Gene3D" id="2.130.10.10">
    <property type="entry name" value="YVTN repeat-like/Quinoprotein amine dehydrogenase"/>
    <property type="match status" value="1"/>
</dbReference>
<reference evidence="10 12" key="1">
    <citation type="journal article" date="2016" name="PLoS ONE">
        <title>Sequence Assembly of Yarrowia lipolytica Strain W29/CLIB89 Shows Transposable Element Diversity.</title>
        <authorList>
            <person name="Magnan C."/>
            <person name="Yu J."/>
            <person name="Chang I."/>
            <person name="Jahn E."/>
            <person name="Kanomata Y."/>
            <person name="Wu J."/>
            <person name="Zeller M."/>
            <person name="Oakes M."/>
            <person name="Baldi P."/>
            <person name="Sandmeyer S."/>
        </authorList>
    </citation>
    <scope>NUCLEOTIDE SEQUENCE [LARGE SCALE GENOMIC DNA]</scope>
    <source>
        <strain evidence="10">CLIB89</strain>
        <strain evidence="12">CLIB89(W29)</strain>
    </source>
</reference>
<organism evidence="10 12">
    <name type="scientific">Yarrowia lipolytica</name>
    <name type="common">Candida lipolytica</name>
    <dbReference type="NCBI Taxonomy" id="4952"/>
    <lineage>
        <taxon>Eukaryota</taxon>
        <taxon>Fungi</taxon>
        <taxon>Dikarya</taxon>
        <taxon>Ascomycota</taxon>
        <taxon>Saccharomycotina</taxon>
        <taxon>Dipodascomycetes</taxon>
        <taxon>Dipodascales</taxon>
        <taxon>Dipodascales incertae sedis</taxon>
        <taxon>Yarrowia</taxon>
    </lineage>
</organism>
<dbReference type="VEuPathDB" id="FungiDB:YALI1_E05664g"/>
<keyword evidence="8" id="KW-0507">mRNA processing</keyword>
<accession>A0A1D8NH55</accession>
<evidence type="ECO:0000256" key="4">
    <source>
        <dbReference type="ARBA" id="ARBA00023187"/>
    </source>
</evidence>
<dbReference type="FunFam" id="2.130.10.10:FF:000012">
    <property type="entry name" value="Putative pleiotropic regulator 1"/>
    <property type="match status" value="1"/>
</dbReference>
<evidence type="ECO:0000256" key="2">
    <source>
        <dbReference type="ARBA" id="ARBA00022728"/>
    </source>
</evidence>
<dbReference type="Proteomes" id="UP000256601">
    <property type="component" value="Unassembled WGS sequence"/>
</dbReference>
<dbReference type="EMBL" id="KZ859013">
    <property type="protein sequence ID" value="RDW25096.1"/>
    <property type="molecule type" value="Genomic_DNA"/>
</dbReference>
<dbReference type="PANTHER" id="PTHR19923:SF0">
    <property type="entry name" value="PLEIOTROPIC REGULATOR 1"/>
    <property type="match status" value="1"/>
</dbReference>
<reference evidence="11 13" key="2">
    <citation type="submission" date="2018-07" db="EMBL/GenBank/DDBJ databases">
        <title>Draft Genome Assemblies for Five Robust Yarrowia lipolytica Strains Exhibiting High Lipid Production and Pentose Sugar Utilization and Sugar Alcohol Secretion from Undetoxified Lignocellulosic Biomass Hydrolysates.</title>
        <authorList>
            <consortium name="DOE Joint Genome Institute"/>
            <person name="Walker C."/>
            <person name="Ryu S."/>
            <person name="Na H."/>
            <person name="Zane M."/>
            <person name="LaButti K."/>
            <person name="Lipzen A."/>
            <person name="Haridas S."/>
            <person name="Barry K."/>
            <person name="Grigoriev I.V."/>
            <person name="Quarterman J."/>
            <person name="Slininger P."/>
            <person name="Dien B."/>
            <person name="Trinh C.T."/>
        </authorList>
    </citation>
    <scope>NUCLEOTIDE SEQUENCE [LARGE SCALE GENOMIC DNA]</scope>
    <source>
        <strain evidence="11 13">YB392</strain>
    </source>
</reference>
<evidence type="ECO:0000256" key="6">
    <source>
        <dbReference type="ARBA" id="ARBA00026147"/>
    </source>
</evidence>
<comment type="similarity">
    <text evidence="5 8">Belongs to the WD repeat PRL1/PRL2 family.</text>
</comment>
<keyword evidence="8" id="KW-0539">Nucleus</keyword>
<evidence type="ECO:0000256" key="3">
    <source>
        <dbReference type="ARBA" id="ARBA00022737"/>
    </source>
</evidence>
<proteinExistence type="inferred from homology"/>
<dbReference type="InterPro" id="IPR001680">
    <property type="entry name" value="WD40_rpt"/>
</dbReference>